<feature type="region of interest" description="Disordered" evidence="1">
    <location>
        <begin position="161"/>
        <end position="316"/>
    </location>
</feature>
<dbReference type="Proteomes" id="UP000076842">
    <property type="component" value="Unassembled WGS sequence"/>
</dbReference>
<feature type="region of interest" description="Disordered" evidence="1">
    <location>
        <begin position="1"/>
        <end position="149"/>
    </location>
</feature>
<proteinExistence type="predicted"/>
<dbReference type="EMBL" id="KV424011">
    <property type="protein sequence ID" value="KZT54584.1"/>
    <property type="molecule type" value="Genomic_DNA"/>
</dbReference>
<feature type="compositionally biased region" description="Polar residues" evidence="1">
    <location>
        <begin position="1"/>
        <end position="14"/>
    </location>
</feature>
<reference evidence="2 3" key="1">
    <citation type="journal article" date="2016" name="Mol. Biol. Evol.">
        <title>Comparative Genomics of Early-Diverging Mushroom-Forming Fungi Provides Insights into the Origins of Lignocellulose Decay Capabilities.</title>
        <authorList>
            <person name="Nagy L.G."/>
            <person name="Riley R."/>
            <person name="Tritt A."/>
            <person name="Adam C."/>
            <person name="Daum C."/>
            <person name="Floudas D."/>
            <person name="Sun H."/>
            <person name="Yadav J.S."/>
            <person name="Pangilinan J."/>
            <person name="Larsson K.H."/>
            <person name="Matsuura K."/>
            <person name="Barry K."/>
            <person name="Labutti K."/>
            <person name="Kuo R."/>
            <person name="Ohm R.A."/>
            <person name="Bhattacharya S.S."/>
            <person name="Shirouzu T."/>
            <person name="Yoshinaga Y."/>
            <person name="Martin F.M."/>
            <person name="Grigoriev I.V."/>
            <person name="Hibbett D.S."/>
        </authorList>
    </citation>
    <scope>NUCLEOTIDE SEQUENCE [LARGE SCALE GENOMIC DNA]</scope>
    <source>
        <strain evidence="2 3">HHB12733</strain>
    </source>
</reference>
<feature type="compositionally biased region" description="Gly residues" evidence="1">
    <location>
        <begin position="267"/>
        <end position="285"/>
    </location>
</feature>
<feature type="compositionally biased region" description="Basic and acidic residues" evidence="1">
    <location>
        <begin position="127"/>
        <end position="149"/>
    </location>
</feature>
<feature type="compositionally biased region" description="Polar residues" evidence="1">
    <location>
        <begin position="219"/>
        <end position="235"/>
    </location>
</feature>
<dbReference type="OrthoDB" id="2402960at2759"/>
<name>A0A165ECW7_9BASI</name>
<gene>
    <name evidence="2" type="ORF">CALCODRAFT_485433</name>
</gene>
<feature type="compositionally biased region" description="Basic and acidic residues" evidence="1">
    <location>
        <begin position="90"/>
        <end position="102"/>
    </location>
</feature>
<dbReference type="STRING" id="1353952.A0A165ECW7"/>
<evidence type="ECO:0000313" key="2">
    <source>
        <dbReference type="EMBL" id="KZT54584.1"/>
    </source>
</evidence>
<evidence type="ECO:0000313" key="3">
    <source>
        <dbReference type="Proteomes" id="UP000076842"/>
    </source>
</evidence>
<dbReference type="InParanoid" id="A0A165ECW7"/>
<keyword evidence="3" id="KW-1185">Reference proteome</keyword>
<feature type="compositionally biased region" description="Basic and acidic residues" evidence="1">
    <location>
        <begin position="240"/>
        <end position="254"/>
    </location>
</feature>
<protein>
    <submittedName>
        <fullName evidence="2">Uncharacterized protein</fullName>
    </submittedName>
</protein>
<evidence type="ECO:0000256" key="1">
    <source>
        <dbReference type="SAM" id="MobiDB-lite"/>
    </source>
</evidence>
<accession>A0A165ECW7</accession>
<feature type="compositionally biased region" description="Basic and acidic residues" evidence="1">
    <location>
        <begin position="53"/>
        <end position="67"/>
    </location>
</feature>
<feature type="compositionally biased region" description="Basic and acidic residues" evidence="1">
    <location>
        <begin position="201"/>
        <end position="216"/>
    </location>
</feature>
<dbReference type="AlphaFoldDB" id="A0A165ECW7"/>
<feature type="compositionally biased region" description="Basic and acidic residues" evidence="1">
    <location>
        <begin position="161"/>
        <end position="183"/>
    </location>
</feature>
<organism evidence="2 3">
    <name type="scientific">Calocera cornea HHB12733</name>
    <dbReference type="NCBI Taxonomy" id="1353952"/>
    <lineage>
        <taxon>Eukaryota</taxon>
        <taxon>Fungi</taxon>
        <taxon>Dikarya</taxon>
        <taxon>Basidiomycota</taxon>
        <taxon>Agaricomycotina</taxon>
        <taxon>Dacrymycetes</taxon>
        <taxon>Dacrymycetales</taxon>
        <taxon>Dacrymycetaceae</taxon>
        <taxon>Calocera</taxon>
    </lineage>
</organism>
<sequence length="316" mass="33635">MTEPEATTDSQISASILGLTFDNPPSDVGPVVSGIGAASQPVTAPGEANGDASKAEPKTEPVEKKLPEVSVEAAGSKPDEVVEETAASAKTEENGVGEEAKSPTEAAEGETAQSPKEKKKRNPGYINHDRVKTGGVRDKPSADELTERMERIRLQNAKILAKREQADKDAQAYEDTMAKEREAQKRRREVQNQINSQRQANAERKLGNRAGREWDAGKGSSQAAPNPTSPNSEGSNVERPNFDRPNFDRGRGFDRGFAPWGRVMRGGFRGAPRGGFRGRGAGPGGPTSPSAERLSEQATPAKPDPTPAEAAAQSKS</sequence>
<feature type="compositionally biased region" description="Polar residues" evidence="1">
    <location>
        <begin position="191"/>
        <end position="200"/>
    </location>
</feature>